<proteinExistence type="predicted"/>
<dbReference type="EMBL" id="FAXC01000313">
    <property type="protein sequence ID" value="CUV09869.1"/>
    <property type="molecule type" value="Genomic_DNA"/>
</dbReference>
<gene>
    <name evidence="1" type="ORF">MGWOODY_Mmi440</name>
</gene>
<protein>
    <submittedName>
        <fullName evidence="1">Uncharacterized protein</fullName>
    </submittedName>
</protein>
<sequence>MQYGGSNGVLTYDMVTHKVSTSNDNYIIYDTISHKVFKVYFDEYSGGVVLFRYGELDGQ</sequence>
<accession>A0A160VI85</accession>
<dbReference type="AlphaFoldDB" id="A0A160VI85"/>
<reference evidence="1" key="1">
    <citation type="submission" date="2015-10" db="EMBL/GenBank/DDBJ databases">
        <authorList>
            <person name="Gilbert D.G."/>
        </authorList>
    </citation>
    <scope>NUCLEOTIDE SEQUENCE</scope>
</reference>
<organism evidence="1">
    <name type="scientific">hydrothermal vent metagenome</name>
    <dbReference type="NCBI Taxonomy" id="652676"/>
    <lineage>
        <taxon>unclassified sequences</taxon>
        <taxon>metagenomes</taxon>
        <taxon>ecological metagenomes</taxon>
    </lineage>
</organism>
<evidence type="ECO:0000313" key="1">
    <source>
        <dbReference type="EMBL" id="CUV09869.1"/>
    </source>
</evidence>
<name>A0A160VI85_9ZZZZ</name>